<dbReference type="AlphaFoldDB" id="A0A8B3BR45"/>
<dbReference type="EMBL" id="QRLN01000020">
    <property type="protein sequence ID" value="RHJ09455.1"/>
    <property type="molecule type" value="Genomic_DNA"/>
</dbReference>
<organism evidence="2 3">
    <name type="scientific">Mediterraneibacter gnavus</name>
    <name type="common">Ruminococcus gnavus</name>
    <dbReference type="NCBI Taxonomy" id="33038"/>
    <lineage>
        <taxon>Bacteria</taxon>
        <taxon>Bacillati</taxon>
        <taxon>Bacillota</taxon>
        <taxon>Clostridia</taxon>
        <taxon>Lachnospirales</taxon>
        <taxon>Lachnospiraceae</taxon>
        <taxon>Mediterraneibacter</taxon>
    </lineage>
</organism>
<evidence type="ECO:0000259" key="1">
    <source>
        <dbReference type="Pfam" id="PF20469"/>
    </source>
</evidence>
<evidence type="ECO:0000313" key="2">
    <source>
        <dbReference type="EMBL" id="RHJ09455.1"/>
    </source>
</evidence>
<comment type="caution">
    <text evidence="2">The sequence shown here is derived from an EMBL/GenBank/DDBJ whole genome shotgun (WGS) entry which is preliminary data.</text>
</comment>
<evidence type="ECO:0000313" key="3">
    <source>
        <dbReference type="Proteomes" id="UP000283992"/>
    </source>
</evidence>
<reference evidence="2 3" key="1">
    <citation type="submission" date="2018-08" db="EMBL/GenBank/DDBJ databases">
        <title>A genome reference for cultivated species of the human gut microbiota.</title>
        <authorList>
            <person name="Zou Y."/>
            <person name="Xue W."/>
            <person name="Luo G."/>
        </authorList>
    </citation>
    <scope>NUCLEOTIDE SEQUENCE [LARGE SCALE GENOMIC DNA]</scope>
    <source>
        <strain evidence="2 3">AM12-54</strain>
    </source>
</reference>
<proteinExistence type="predicted"/>
<dbReference type="Pfam" id="PF20469">
    <property type="entry name" value="OLD-like_TOPRIM"/>
    <property type="match status" value="1"/>
</dbReference>
<feature type="domain" description="OLD protein-like TOPRIM" evidence="1">
    <location>
        <begin position="1"/>
        <end position="51"/>
    </location>
</feature>
<gene>
    <name evidence="2" type="ORF">DW142_12745</name>
</gene>
<sequence length="154" mass="18105">MLLPKFYEKKTGRTVENDGISIISCNGISYKRYLEIAEETGKRIAIITDNDHEQTKIDDANEFNQHNEKQHVFMGATMEDWTWEACIYNCNKEKLHNMIQVQDGAEYLFHRTNYGQVLGKMLNNKVDTAYQMLISEEDFVIPRYVEEAIEWLNE</sequence>
<dbReference type="CDD" id="cd01026">
    <property type="entry name" value="TOPRIM_OLD"/>
    <property type="match status" value="1"/>
</dbReference>
<accession>A0A8B3BR45</accession>
<dbReference type="Proteomes" id="UP000283992">
    <property type="component" value="Unassembled WGS sequence"/>
</dbReference>
<name>A0A8B3BR45_MEDGN</name>
<dbReference type="InterPro" id="IPR034139">
    <property type="entry name" value="TOPRIM_OLD"/>
</dbReference>
<protein>
    <recommendedName>
        <fullName evidence="1">OLD protein-like TOPRIM domain-containing protein</fullName>
    </recommendedName>
</protein>